<dbReference type="AlphaFoldDB" id="A0AAV2VUP2"/>
<gene>
    <name evidence="3" type="ORF">VIBNISOn1_450071</name>
</gene>
<feature type="domain" description="Solute-binding protein family 3/N-terminal" evidence="2">
    <location>
        <begin position="27"/>
        <end position="242"/>
    </location>
</feature>
<name>A0AAV2VUP2_9VIBR</name>
<dbReference type="RefSeq" id="WP_022612701.1">
    <property type="nucleotide sequence ID" value="NZ_LK391965.1"/>
</dbReference>
<reference evidence="3 4" key="1">
    <citation type="journal article" date="2013" name="ISME J.">
        <title>Comparative genomics of pathogenic lineages of Vibrio nigripulchritudo identifies virulence-associated traits.</title>
        <authorList>
            <person name="Goudenege D."/>
            <person name="Labreuche Y."/>
            <person name="Krin E."/>
            <person name="Ansquer D."/>
            <person name="Mangenot S."/>
            <person name="Calteau A."/>
            <person name="Medigue C."/>
            <person name="Mazel D."/>
            <person name="Polz M.F."/>
            <person name="Le Roux F."/>
        </authorList>
    </citation>
    <scope>NUCLEOTIDE SEQUENCE [LARGE SCALE GENOMIC DNA]</scope>
    <source>
        <strain evidence="3 4">SOn1</strain>
    </source>
</reference>
<dbReference type="InterPro" id="IPR001638">
    <property type="entry name" value="Solute-binding_3/MltF_N"/>
</dbReference>
<organism evidence="3 4">
    <name type="scientific">Vibrio nigripulchritudo SOn1</name>
    <dbReference type="NCBI Taxonomy" id="1238450"/>
    <lineage>
        <taxon>Bacteria</taxon>
        <taxon>Pseudomonadati</taxon>
        <taxon>Pseudomonadota</taxon>
        <taxon>Gammaproteobacteria</taxon>
        <taxon>Vibrionales</taxon>
        <taxon>Vibrionaceae</taxon>
        <taxon>Vibrio</taxon>
    </lineage>
</organism>
<dbReference type="Gene3D" id="3.40.190.10">
    <property type="entry name" value="Periplasmic binding protein-like II"/>
    <property type="match status" value="2"/>
</dbReference>
<evidence type="ECO:0000313" key="3">
    <source>
        <dbReference type="EMBL" id="CCO48108.1"/>
    </source>
</evidence>
<dbReference type="Proteomes" id="UP000018211">
    <property type="component" value="Unassembled WGS sequence"/>
</dbReference>
<sequence>MVLRFLGIMLAVLVHSHAMATSASSASIQVVTGNLPPYAYVKDERLEGVATDIVREIMRRVGHEKPIRTEPWKRTVTKSVSGRLSFPFARIPPREGKYKWIGPILQDSFSFATLESDEATYLSSDDFKAKTIGVNRGAPTAGRLKKMGFENLNEARSESANVKMLQAKRIDGWYSTRLMIQSHMGKEGVPFKVAYDDLHIEMYVAASLDIPDSIVEKWQAALDKMKEDGTYEAILDRHSVRLP</sequence>
<evidence type="ECO:0000313" key="4">
    <source>
        <dbReference type="Proteomes" id="UP000018211"/>
    </source>
</evidence>
<dbReference type="EMBL" id="CAOF01000137">
    <property type="protein sequence ID" value="CCO48108.1"/>
    <property type="molecule type" value="Genomic_DNA"/>
</dbReference>
<evidence type="ECO:0000259" key="2">
    <source>
        <dbReference type="SMART" id="SM00062"/>
    </source>
</evidence>
<protein>
    <submittedName>
        <fullName evidence="3">ABC-type amino acid transport/signal transduction systems, periplasmic component</fullName>
    </submittedName>
</protein>
<dbReference type="PANTHER" id="PTHR38834:SF3">
    <property type="entry name" value="SOLUTE-BINDING PROTEIN FAMILY 3_N-TERMINAL DOMAIN-CONTAINING PROTEIN"/>
    <property type="match status" value="1"/>
</dbReference>
<proteinExistence type="predicted"/>
<evidence type="ECO:0000256" key="1">
    <source>
        <dbReference type="SAM" id="SignalP"/>
    </source>
</evidence>
<comment type="caution">
    <text evidence="3">The sequence shown here is derived from an EMBL/GenBank/DDBJ whole genome shotgun (WGS) entry which is preliminary data.</text>
</comment>
<dbReference type="SUPFAM" id="SSF53850">
    <property type="entry name" value="Periplasmic binding protein-like II"/>
    <property type="match status" value="1"/>
</dbReference>
<accession>A0AAV2VUP2</accession>
<keyword evidence="1" id="KW-0732">Signal</keyword>
<dbReference type="Pfam" id="PF00497">
    <property type="entry name" value="SBP_bac_3"/>
    <property type="match status" value="1"/>
</dbReference>
<dbReference type="SMART" id="SM00062">
    <property type="entry name" value="PBPb"/>
    <property type="match status" value="1"/>
</dbReference>
<dbReference type="PANTHER" id="PTHR38834">
    <property type="entry name" value="PERIPLASMIC SUBSTRATE BINDING PROTEIN FAMILY 3"/>
    <property type="match status" value="1"/>
</dbReference>
<feature type="signal peptide" evidence="1">
    <location>
        <begin position="1"/>
        <end position="20"/>
    </location>
</feature>
<feature type="chain" id="PRO_5043741201" evidence="1">
    <location>
        <begin position="21"/>
        <end position="243"/>
    </location>
</feature>